<dbReference type="PANTHER" id="PTHR43194:SF2">
    <property type="entry name" value="PEROXISOMAL MEMBRANE PROTEIN LPX1"/>
    <property type="match status" value="1"/>
</dbReference>
<accession>A0A8T0ISI1</accession>
<name>A0A8T0ISI1_CERPU</name>
<dbReference type="Gene3D" id="3.40.50.1820">
    <property type="entry name" value="alpha/beta hydrolase"/>
    <property type="match status" value="2"/>
</dbReference>
<feature type="domain" description="Serine aminopeptidase S33" evidence="1">
    <location>
        <begin position="253"/>
        <end position="296"/>
    </location>
</feature>
<organism evidence="2 3">
    <name type="scientific">Ceratodon purpureus</name>
    <name type="common">Fire moss</name>
    <name type="synonym">Dicranum purpureum</name>
    <dbReference type="NCBI Taxonomy" id="3225"/>
    <lineage>
        <taxon>Eukaryota</taxon>
        <taxon>Viridiplantae</taxon>
        <taxon>Streptophyta</taxon>
        <taxon>Embryophyta</taxon>
        <taxon>Bryophyta</taxon>
        <taxon>Bryophytina</taxon>
        <taxon>Bryopsida</taxon>
        <taxon>Dicranidae</taxon>
        <taxon>Pseudoditrichales</taxon>
        <taxon>Ditrichaceae</taxon>
        <taxon>Ceratodon</taxon>
    </lineage>
</organism>
<proteinExistence type="predicted"/>
<sequence>MATLKVWAPTKGDRWCSLDCGRQESGLRWFRSRVSGSSRVSFSRAQRLTIMAGMAAAKTPLKLEKAHVLTRQQLDKAKHEMDTFVQKIPNHPERRENASPYYLLHKEGEAVYGTVLVFHGFSATTSQMGLLAHYLFESGFNVYQPALSGHYFLNPDKNWPKHDLKKDIKEKLVKKLMSDPELAAYVQNFISISILTPDTAYGAVDRLKALDEPELLAAVFDEEFGAAFNKYYDSEHMKYLHEAEHRMREVAALPGPLFTVGLSMGGATALSLAATHPEKIAKAAVFAPLLKIVNPHNVRFSKLTGPLGAQEKGWYPDMPFLLSCMVVVDAFGHFVRQDKHLDVLAKIPTFIVQTELDDSADHVVGMQIVKELEDRSAADGPPHISTLYAAAEGVPHPMVHPLEASFAGNTNKFWQSLYQETFRFLTEGTVDVDHLHVKSQDPALPQVKALEIPAVTVT</sequence>
<dbReference type="Proteomes" id="UP000822688">
    <property type="component" value="Chromosome 2"/>
</dbReference>
<dbReference type="SUPFAM" id="SSF53474">
    <property type="entry name" value="alpha/beta-Hydrolases"/>
    <property type="match status" value="1"/>
</dbReference>
<reference evidence="2" key="1">
    <citation type="submission" date="2020-06" db="EMBL/GenBank/DDBJ databases">
        <title>WGS assembly of Ceratodon purpureus strain R40.</title>
        <authorList>
            <person name="Carey S.B."/>
            <person name="Jenkins J."/>
            <person name="Shu S."/>
            <person name="Lovell J.T."/>
            <person name="Sreedasyam A."/>
            <person name="Maumus F."/>
            <person name="Tiley G.P."/>
            <person name="Fernandez-Pozo N."/>
            <person name="Barry K."/>
            <person name="Chen C."/>
            <person name="Wang M."/>
            <person name="Lipzen A."/>
            <person name="Daum C."/>
            <person name="Saski C.A."/>
            <person name="Payton A.C."/>
            <person name="Mcbreen J.C."/>
            <person name="Conrad R.E."/>
            <person name="Kollar L.M."/>
            <person name="Olsson S."/>
            <person name="Huttunen S."/>
            <person name="Landis J.B."/>
            <person name="Wickett N.J."/>
            <person name="Johnson M.G."/>
            <person name="Rensing S.A."/>
            <person name="Grimwood J."/>
            <person name="Schmutz J."/>
            <person name="Mcdaniel S.F."/>
        </authorList>
    </citation>
    <scope>NUCLEOTIDE SEQUENCE</scope>
    <source>
        <strain evidence="2">R40</strain>
    </source>
</reference>
<evidence type="ECO:0000313" key="2">
    <source>
        <dbReference type="EMBL" id="KAG0585736.1"/>
    </source>
</evidence>
<dbReference type="GO" id="GO:0009507">
    <property type="term" value="C:chloroplast"/>
    <property type="evidence" value="ECO:0007669"/>
    <property type="project" value="TreeGrafter"/>
</dbReference>
<dbReference type="AlphaFoldDB" id="A0A8T0ISI1"/>
<gene>
    <name evidence="2" type="ORF">KC19_2G034100</name>
</gene>
<protein>
    <recommendedName>
        <fullName evidence="1">Serine aminopeptidase S33 domain-containing protein</fullName>
    </recommendedName>
</protein>
<dbReference type="EMBL" id="CM026422">
    <property type="protein sequence ID" value="KAG0585736.1"/>
    <property type="molecule type" value="Genomic_DNA"/>
</dbReference>
<evidence type="ECO:0000313" key="3">
    <source>
        <dbReference type="Proteomes" id="UP000822688"/>
    </source>
</evidence>
<dbReference type="PANTHER" id="PTHR43194">
    <property type="entry name" value="HYDROLASE ALPHA/BETA FOLD FAMILY"/>
    <property type="match status" value="1"/>
</dbReference>
<dbReference type="Pfam" id="PF12146">
    <property type="entry name" value="Hydrolase_4"/>
    <property type="match status" value="1"/>
</dbReference>
<evidence type="ECO:0000259" key="1">
    <source>
        <dbReference type="Pfam" id="PF12146"/>
    </source>
</evidence>
<comment type="caution">
    <text evidence="2">The sequence shown here is derived from an EMBL/GenBank/DDBJ whole genome shotgun (WGS) entry which is preliminary data.</text>
</comment>
<dbReference type="InterPro" id="IPR050228">
    <property type="entry name" value="Carboxylesterase_BioH"/>
</dbReference>
<dbReference type="InterPro" id="IPR029058">
    <property type="entry name" value="AB_hydrolase_fold"/>
</dbReference>
<keyword evidence="3" id="KW-1185">Reference proteome</keyword>
<dbReference type="InterPro" id="IPR022742">
    <property type="entry name" value="Hydrolase_4"/>
</dbReference>